<keyword evidence="8" id="KW-1185">Reference proteome</keyword>
<proteinExistence type="inferred from homology"/>
<reference evidence="7 8" key="1">
    <citation type="journal article" date="2008" name="Nature">
        <title>The genome of the model beetle and pest Tribolium castaneum.</title>
        <authorList>
            <consortium name="Tribolium Genome Sequencing Consortium"/>
            <person name="Richards S."/>
            <person name="Gibbs R.A."/>
            <person name="Weinstock G.M."/>
            <person name="Brown S.J."/>
            <person name="Denell R."/>
            <person name="Beeman R.W."/>
            <person name="Gibbs R."/>
            <person name="Beeman R.W."/>
            <person name="Brown S.J."/>
            <person name="Bucher G."/>
            <person name="Friedrich M."/>
            <person name="Grimmelikhuijzen C.J."/>
            <person name="Klingler M."/>
            <person name="Lorenzen M."/>
            <person name="Richards S."/>
            <person name="Roth S."/>
            <person name="Schroder R."/>
            <person name="Tautz D."/>
            <person name="Zdobnov E.M."/>
            <person name="Muzny D."/>
            <person name="Gibbs R.A."/>
            <person name="Weinstock G.M."/>
            <person name="Attaway T."/>
            <person name="Bell S."/>
            <person name="Buhay C.J."/>
            <person name="Chandrabose M.N."/>
            <person name="Chavez D."/>
            <person name="Clerk-Blankenburg K.P."/>
            <person name="Cree A."/>
            <person name="Dao M."/>
            <person name="Davis C."/>
            <person name="Chacko J."/>
            <person name="Dinh H."/>
            <person name="Dugan-Rocha S."/>
            <person name="Fowler G."/>
            <person name="Garner T.T."/>
            <person name="Garnes J."/>
            <person name="Gnirke A."/>
            <person name="Hawes A."/>
            <person name="Hernandez J."/>
            <person name="Hines S."/>
            <person name="Holder M."/>
            <person name="Hume J."/>
            <person name="Jhangiani S.N."/>
            <person name="Joshi V."/>
            <person name="Khan Z.M."/>
            <person name="Jackson L."/>
            <person name="Kovar C."/>
            <person name="Kowis A."/>
            <person name="Lee S."/>
            <person name="Lewis L.R."/>
            <person name="Margolis J."/>
            <person name="Morgan M."/>
            <person name="Nazareth L.V."/>
            <person name="Nguyen N."/>
            <person name="Okwuonu G."/>
            <person name="Parker D."/>
            <person name="Richards S."/>
            <person name="Ruiz S.J."/>
            <person name="Santibanez J."/>
            <person name="Savard J."/>
            <person name="Scherer S.E."/>
            <person name="Schneider B."/>
            <person name="Sodergren E."/>
            <person name="Tautz D."/>
            <person name="Vattahil S."/>
            <person name="Villasana D."/>
            <person name="White C.S."/>
            <person name="Wright R."/>
            <person name="Park Y."/>
            <person name="Beeman R.W."/>
            <person name="Lord J."/>
            <person name="Oppert B."/>
            <person name="Lorenzen M."/>
            <person name="Brown S."/>
            <person name="Wang L."/>
            <person name="Savard J."/>
            <person name="Tautz D."/>
            <person name="Richards S."/>
            <person name="Weinstock G."/>
            <person name="Gibbs R.A."/>
            <person name="Liu Y."/>
            <person name="Worley K."/>
            <person name="Weinstock G."/>
            <person name="Elsik C.G."/>
            <person name="Reese J.T."/>
            <person name="Elhaik E."/>
            <person name="Landan G."/>
            <person name="Graur D."/>
            <person name="Arensburger P."/>
            <person name="Atkinson P."/>
            <person name="Beeman R.W."/>
            <person name="Beidler J."/>
            <person name="Brown S.J."/>
            <person name="Demuth J.P."/>
            <person name="Drury D.W."/>
            <person name="Du Y.Z."/>
            <person name="Fujiwara H."/>
            <person name="Lorenzen M."/>
            <person name="Maselli V."/>
            <person name="Osanai M."/>
            <person name="Park Y."/>
            <person name="Robertson H.M."/>
            <person name="Tu Z."/>
            <person name="Wang J.J."/>
            <person name="Wang S."/>
            <person name="Richards S."/>
            <person name="Song H."/>
            <person name="Zhang L."/>
            <person name="Sodergren E."/>
            <person name="Werner D."/>
            <person name="Stanke M."/>
            <person name="Morgenstern B."/>
            <person name="Solovyev V."/>
            <person name="Kosarev P."/>
            <person name="Brown G."/>
            <person name="Chen H.C."/>
            <person name="Ermolaeva O."/>
            <person name="Hlavina W."/>
            <person name="Kapustin Y."/>
            <person name="Kiryutin B."/>
            <person name="Kitts P."/>
            <person name="Maglott D."/>
            <person name="Pruitt K."/>
            <person name="Sapojnikov V."/>
            <person name="Souvorov A."/>
            <person name="Mackey A.J."/>
            <person name="Waterhouse R.M."/>
            <person name="Wyder S."/>
            <person name="Zdobnov E.M."/>
            <person name="Zdobnov E.M."/>
            <person name="Wyder S."/>
            <person name="Kriventseva E.V."/>
            <person name="Kadowaki T."/>
            <person name="Bork P."/>
            <person name="Aranda M."/>
            <person name="Bao R."/>
            <person name="Beermann A."/>
            <person name="Berns N."/>
            <person name="Bolognesi R."/>
            <person name="Bonneton F."/>
            <person name="Bopp D."/>
            <person name="Brown S.J."/>
            <person name="Bucher G."/>
            <person name="Butts T."/>
            <person name="Chaumot A."/>
            <person name="Denell R.E."/>
            <person name="Ferrier D.E."/>
            <person name="Friedrich M."/>
            <person name="Gordon C.M."/>
            <person name="Jindra M."/>
            <person name="Klingler M."/>
            <person name="Lan Q."/>
            <person name="Lattorff H.M."/>
            <person name="Laudet V."/>
            <person name="von Levetsow C."/>
            <person name="Liu Z."/>
            <person name="Lutz R."/>
            <person name="Lynch J.A."/>
            <person name="da Fonseca R.N."/>
            <person name="Posnien N."/>
            <person name="Reuter R."/>
            <person name="Roth S."/>
            <person name="Savard J."/>
            <person name="Schinko J.B."/>
            <person name="Schmitt C."/>
            <person name="Schoppmeier M."/>
            <person name="Schroder R."/>
            <person name="Shippy T.D."/>
            <person name="Simonnet F."/>
            <person name="Marques-Souza H."/>
            <person name="Tautz D."/>
            <person name="Tomoyasu Y."/>
            <person name="Trauner J."/>
            <person name="Van der Zee M."/>
            <person name="Vervoort M."/>
            <person name="Wittkopp N."/>
            <person name="Wimmer E.A."/>
            <person name="Yang X."/>
            <person name="Jones A.K."/>
            <person name="Sattelle D.B."/>
            <person name="Ebert P.R."/>
            <person name="Nelson D."/>
            <person name="Scott J.G."/>
            <person name="Beeman R.W."/>
            <person name="Muthukrishnan S."/>
            <person name="Kramer K.J."/>
            <person name="Arakane Y."/>
            <person name="Beeman R.W."/>
            <person name="Zhu Q."/>
            <person name="Hogenkamp D."/>
            <person name="Dixit R."/>
            <person name="Oppert B."/>
            <person name="Jiang H."/>
            <person name="Zou Z."/>
            <person name="Marshall J."/>
            <person name="Elpidina E."/>
            <person name="Vinokurov K."/>
            <person name="Oppert C."/>
            <person name="Zou Z."/>
            <person name="Evans J."/>
            <person name="Lu Z."/>
            <person name="Zhao P."/>
            <person name="Sumathipala N."/>
            <person name="Altincicek B."/>
            <person name="Vilcinskas A."/>
            <person name="Williams M."/>
            <person name="Hultmark D."/>
            <person name="Hetru C."/>
            <person name="Jiang H."/>
            <person name="Grimmelikhuijzen C.J."/>
            <person name="Hauser F."/>
            <person name="Cazzamali G."/>
            <person name="Williamson M."/>
            <person name="Park Y."/>
            <person name="Li B."/>
            <person name="Tanaka Y."/>
            <person name="Predel R."/>
            <person name="Neupert S."/>
            <person name="Schachtner J."/>
            <person name="Verleyen P."/>
            <person name="Raible F."/>
            <person name="Bork P."/>
            <person name="Friedrich M."/>
            <person name="Walden K.K."/>
            <person name="Robertson H.M."/>
            <person name="Angeli S."/>
            <person name="Foret S."/>
            <person name="Bucher G."/>
            <person name="Schuetz S."/>
            <person name="Maleszka R."/>
            <person name="Wimmer E.A."/>
            <person name="Beeman R.W."/>
            <person name="Lorenzen M."/>
            <person name="Tomoyasu Y."/>
            <person name="Miller S.C."/>
            <person name="Grossmann D."/>
            <person name="Bucher G."/>
        </authorList>
    </citation>
    <scope>NUCLEOTIDE SEQUENCE [LARGE SCALE GENOMIC DNA]</scope>
    <source>
        <strain evidence="7 8">Georgia GA2</strain>
    </source>
</reference>
<dbReference type="FunCoup" id="D6WMX8">
    <property type="interactions" value="47"/>
</dbReference>
<dbReference type="InterPro" id="IPR003653">
    <property type="entry name" value="Peptidase_C48_C"/>
</dbReference>
<dbReference type="eggNOG" id="KOG0778">
    <property type="taxonomic scope" value="Eukaryota"/>
</dbReference>
<dbReference type="OMA" id="ASENRWE"/>
<dbReference type="Gene3D" id="3.40.395.10">
    <property type="entry name" value="Adenoviral Proteinase, Chain A"/>
    <property type="match status" value="1"/>
</dbReference>
<feature type="region of interest" description="Disordered" evidence="5">
    <location>
        <begin position="20"/>
        <end position="45"/>
    </location>
</feature>
<dbReference type="GO" id="GO:0006508">
    <property type="term" value="P:proteolysis"/>
    <property type="evidence" value="ECO:0007669"/>
    <property type="project" value="UniProtKB-KW"/>
</dbReference>
<dbReference type="GO" id="GO:0016926">
    <property type="term" value="P:protein desumoylation"/>
    <property type="evidence" value="ECO:0000318"/>
    <property type="project" value="GO_Central"/>
</dbReference>
<accession>D6WMX8</accession>
<dbReference type="STRING" id="7070.D6WMX8"/>
<dbReference type="PANTHER" id="PTHR12606">
    <property type="entry name" value="SENTRIN/SUMO-SPECIFIC PROTEASE"/>
    <property type="match status" value="1"/>
</dbReference>
<dbReference type="GO" id="GO:0080090">
    <property type="term" value="P:regulation of primary metabolic process"/>
    <property type="evidence" value="ECO:0007669"/>
    <property type="project" value="UniProtKB-ARBA"/>
</dbReference>
<evidence type="ECO:0000256" key="3">
    <source>
        <dbReference type="ARBA" id="ARBA00022801"/>
    </source>
</evidence>
<sequence>MILDALLEYIRAWFPRDELPRSGGSSRKRRGSDTNSNFKSPKQRKILSPMASNILEDEIFTPTLRPRRHETVVLDDEDDIHVASKPIDIKTSRRASENRWETSTDDLRFLKAIKSTTEKKYDAKRNNMEYITRFSSSHEPHNGAKSKSRVSSPRHRSGQSTANNSFSTPTLNYSFRLDDKKRYELLLDNVAKLQNSCSFNSSSAYGTPAGSLFNRSRRLVELAKSPNKKPVEVIDLTENKRRLSTKDTVIKVLDDFESEVIEDSDSDVEILPTPPSPKPDIKVSPVNSLKTVVDTSKTTTSKWLQDFTKNHERFLEDKSKEIETYAQNSSALNEINRNLLIKSLTKKVQDSLAIKDAILPVEVEEEEIELPPLSEEQLRLVKKAFSGDPNEVLTKKFNLNVTRRDMQTLSNLNWLNDNVINFYMNLIMERGTDSKWPRTYATNTFFYQKLSRSGPDSLKRWTRKVDIFSYEFICVPIHLGMHWCMAIINLKERTIKYYDSMGKSNNQCLSALKNYLEFEHMDKKGEPFSTEDFVLENVQDIPQQMNGSDCGMFSCTFAEFATRKARFTFQQEDMPYLRKKMVVEIMTGQLLIQ</sequence>
<dbReference type="OrthoDB" id="1939479at2759"/>
<feature type="region of interest" description="Disordered" evidence="5">
    <location>
        <begin position="133"/>
        <end position="165"/>
    </location>
</feature>
<keyword evidence="3" id="KW-0378">Hydrolase</keyword>
<evidence type="ECO:0000259" key="6">
    <source>
        <dbReference type="PROSITE" id="PS50600"/>
    </source>
</evidence>
<dbReference type="GO" id="GO:0060255">
    <property type="term" value="P:regulation of macromolecule metabolic process"/>
    <property type="evidence" value="ECO:0007669"/>
    <property type="project" value="UniProtKB-ARBA"/>
</dbReference>
<organism evidence="7 8">
    <name type="scientific">Tribolium castaneum</name>
    <name type="common">Red flour beetle</name>
    <dbReference type="NCBI Taxonomy" id="7070"/>
    <lineage>
        <taxon>Eukaryota</taxon>
        <taxon>Metazoa</taxon>
        <taxon>Ecdysozoa</taxon>
        <taxon>Arthropoda</taxon>
        <taxon>Hexapoda</taxon>
        <taxon>Insecta</taxon>
        <taxon>Pterygota</taxon>
        <taxon>Neoptera</taxon>
        <taxon>Endopterygota</taxon>
        <taxon>Coleoptera</taxon>
        <taxon>Polyphaga</taxon>
        <taxon>Cucujiformia</taxon>
        <taxon>Tenebrionidae</taxon>
        <taxon>Tenebrionidae incertae sedis</taxon>
        <taxon>Tribolium</taxon>
    </lineage>
</organism>
<evidence type="ECO:0000256" key="5">
    <source>
        <dbReference type="SAM" id="MobiDB-lite"/>
    </source>
</evidence>
<evidence type="ECO:0000256" key="2">
    <source>
        <dbReference type="ARBA" id="ARBA00022670"/>
    </source>
</evidence>
<evidence type="ECO:0000313" key="8">
    <source>
        <dbReference type="Proteomes" id="UP000007266"/>
    </source>
</evidence>
<gene>
    <name evidence="7" type="primary">AUGUSTUS-3.0.2_14610</name>
    <name evidence="7" type="ORF">TcasGA2_TC014610</name>
</gene>
<keyword evidence="2" id="KW-0645">Protease</keyword>
<name>D6WMX8_TRICA</name>
<dbReference type="InParanoid" id="D6WMX8"/>
<dbReference type="EMBL" id="KQ971343">
    <property type="protein sequence ID" value="EFA04317.1"/>
    <property type="molecule type" value="Genomic_DNA"/>
</dbReference>
<evidence type="ECO:0000313" key="7">
    <source>
        <dbReference type="EMBL" id="EFA04317.1"/>
    </source>
</evidence>
<dbReference type="SUPFAM" id="SSF54001">
    <property type="entry name" value="Cysteine proteinases"/>
    <property type="match status" value="1"/>
</dbReference>
<protein>
    <recommendedName>
        <fullName evidence="6">Ubiquitin-like protease family profile domain-containing protein</fullName>
    </recommendedName>
</protein>
<feature type="compositionally biased region" description="Basic residues" evidence="5">
    <location>
        <begin position="144"/>
        <end position="157"/>
    </location>
</feature>
<dbReference type="KEGG" id="tca:103313244"/>
<evidence type="ECO:0000256" key="4">
    <source>
        <dbReference type="ARBA" id="ARBA00022807"/>
    </source>
</evidence>
<dbReference type="PANTHER" id="PTHR12606:SF141">
    <property type="entry name" value="GH15225P-RELATED"/>
    <property type="match status" value="1"/>
</dbReference>
<keyword evidence="4" id="KW-0788">Thiol protease</keyword>
<dbReference type="GO" id="GO:0005634">
    <property type="term" value="C:nucleus"/>
    <property type="evidence" value="ECO:0000318"/>
    <property type="project" value="GO_Central"/>
</dbReference>
<dbReference type="GO" id="GO:0016929">
    <property type="term" value="F:deSUMOylase activity"/>
    <property type="evidence" value="ECO:0000318"/>
    <property type="project" value="GO_Central"/>
</dbReference>
<dbReference type="Pfam" id="PF02902">
    <property type="entry name" value="Peptidase_C48"/>
    <property type="match status" value="1"/>
</dbReference>
<dbReference type="HOGENOM" id="CLU_026196_0_0_1"/>
<feature type="domain" description="Ubiquitin-like protease family profile" evidence="6">
    <location>
        <begin position="399"/>
        <end position="561"/>
    </location>
</feature>
<comment type="similarity">
    <text evidence="1">Belongs to the peptidase C48 family.</text>
</comment>
<evidence type="ECO:0000256" key="1">
    <source>
        <dbReference type="ARBA" id="ARBA00005234"/>
    </source>
</evidence>
<dbReference type="PROSITE" id="PS50600">
    <property type="entry name" value="ULP_PROTEASE"/>
    <property type="match status" value="1"/>
</dbReference>
<dbReference type="FunFam" id="3.40.395.10:FF:000001">
    <property type="entry name" value="Sentrin-specific protease 1"/>
    <property type="match status" value="1"/>
</dbReference>
<dbReference type="AlphaFoldDB" id="D6WMX8"/>
<reference evidence="7 8" key="2">
    <citation type="journal article" date="2010" name="Nucleic Acids Res.">
        <title>BeetleBase in 2010: revisions to provide comprehensive genomic information for Tribolium castaneum.</title>
        <authorList>
            <person name="Kim H.S."/>
            <person name="Murphy T."/>
            <person name="Xia J."/>
            <person name="Caragea D."/>
            <person name="Park Y."/>
            <person name="Beeman R.W."/>
            <person name="Lorenzen M.D."/>
            <person name="Butcher S."/>
            <person name="Manak J.R."/>
            <person name="Brown S.J."/>
        </authorList>
    </citation>
    <scope>GENOME REANNOTATION</scope>
    <source>
        <strain evidence="7 8">Georgia GA2</strain>
    </source>
</reference>
<dbReference type="Proteomes" id="UP000007266">
    <property type="component" value="Linkage group 5"/>
</dbReference>
<dbReference type="InterPro" id="IPR038765">
    <property type="entry name" value="Papain-like_cys_pep_sf"/>
</dbReference>
<dbReference type="PhylomeDB" id="D6WMX8"/>